<gene>
    <name evidence="1" type="ORF">CLUMA_CG008617</name>
</gene>
<dbReference type="EMBL" id="CVRI01000040">
    <property type="protein sequence ID" value="CRK95139.1"/>
    <property type="molecule type" value="Genomic_DNA"/>
</dbReference>
<organism evidence="1 2">
    <name type="scientific">Clunio marinus</name>
    <dbReference type="NCBI Taxonomy" id="568069"/>
    <lineage>
        <taxon>Eukaryota</taxon>
        <taxon>Metazoa</taxon>
        <taxon>Ecdysozoa</taxon>
        <taxon>Arthropoda</taxon>
        <taxon>Hexapoda</taxon>
        <taxon>Insecta</taxon>
        <taxon>Pterygota</taxon>
        <taxon>Neoptera</taxon>
        <taxon>Endopterygota</taxon>
        <taxon>Diptera</taxon>
        <taxon>Nematocera</taxon>
        <taxon>Chironomoidea</taxon>
        <taxon>Chironomidae</taxon>
        <taxon>Clunio</taxon>
    </lineage>
</organism>
<name>A0A1J1I4L7_9DIPT</name>
<dbReference type="OrthoDB" id="7723585at2759"/>
<keyword evidence="2" id="KW-1185">Reference proteome</keyword>
<evidence type="ECO:0000313" key="1">
    <source>
        <dbReference type="EMBL" id="CRK95139.1"/>
    </source>
</evidence>
<accession>A0A1J1I4L7</accession>
<proteinExistence type="predicted"/>
<sequence length="422" mass="48803">MQKKYSKHQPLKDFKNSIKSLKIDARHRQTAFERMLQAQLFTRIAFVTTQIQEIEQAVRERIAEHSSTLEDPQAECIIEAQTQLNDLAELMGSDFMELSAIARKDFMRIPVEFVHPLIKTYERTSQEFLVETLLVLSGGAPVTRLNETVGFLESLLEAVQYGYPAMAGEIEEGNVVKDRQMNYVKAQIFPILEIESSALDLVQVDRLLELQSSFNILHANFEYRINRAIESQAINLKIANSQLISRMGFVSDEINDKRNETINEINLRAAEIDDFEAECIVGSLESVENSAQYAGTNLMAAVGEAMFYINQIEQSYFYPLINVLQIESSIIQWTILSSMHRYNSVTEIERLISRLEDDYFVTWTLYEISIRNIEREVQRIDENFNEIKSWYFPQLNSHRDYFTFTANFIREDLSQCEATQSA</sequence>
<dbReference type="Proteomes" id="UP000183832">
    <property type="component" value="Unassembled WGS sequence"/>
</dbReference>
<dbReference type="AlphaFoldDB" id="A0A1J1I4L7"/>
<evidence type="ECO:0000313" key="2">
    <source>
        <dbReference type="Proteomes" id="UP000183832"/>
    </source>
</evidence>
<reference evidence="1 2" key="1">
    <citation type="submission" date="2015-04" db="EMBL/GenBank/DDBJ databases">
        <authorList>
            <person name="Syromyatnikov M.Y."/>
            <person name="Popov V.N."/>
        </authorList>
    </citation>
    <scope>NUCLEOTIDE SEQUENCE [LARGE SCALE GENOMIC DNA]</scope>
</reference>
<protein>
    <submittedName>
        <fullName evidence="1">CLUMA_CG008617, isoform A</fullName>
    </submittedName>
</protein>